<dbReference type="InterPro" id="IPR029052">
    <property type="entry name" value="Metallo-depent_PP-like"/>
</dbReference>
<organism evidence="3 4">
    <name type="scientific">Deinococcus aetherius</name>
    <dbReference type="NCBI Taxonomy" id="200252"/>
    <lineage>
        <taxon>Bacteria</taxon>
        <taxon>Thermotogati</taxon>
        <taxon>Deinococcota</taxon>
        <taxon>Deinococci</taxon>
        <taxon>Deinococcales</taxon>
        <taxon>Deinococcaceae</taxon>
        <taxon>Deinococcus</taxon>
    </lineage>
</organism>
<protein>
    <submittedName>
        <fullName evidence="3">DNA methylase</fullName>
    </submittedName>
</protein>
<dbReference type="PIRSF" id="PIRSF000883">
    <property type="entry name" value="Pesterase_MJ0912"/>
    <property type="match status" value="1"/>
</dbReference>
<dbReference type="EMBL" id="AP026560">
    <property type="protein sequence ID" value="BDP41541.1"/>
    <property type="molecule type" value="Genomic_DNA"/>
</dbReference>
<name>A0ABN6RH36_9DEIO</name>
<accession>A0ABN6RH36</accession>
<evidence type="ECO:0000313" key="4">
    <source>
        <dbReference type="Proteomes" id="UP001064971"/>
    </source>
</evidence>
<keyword evidence="3" id="KW-0489">Methyltransferase</keyword>
<evidence type="ECO:0000313" key="3">
    <source>
        <dbReference type="EMBL" id="BDP41541.1"/>
    </source>
</evidence>
<keyword evidence="4" id="KW-1185">Reference proteome</keyword>
<evidence type="ECO:0000259" key="2">
    <source>
        <dbReference type="Pfam" id="PF12850"/>
    </source>
</evidence>
<comment type="similarity">
    <text evidence="1">Belongs to the metallophosphoesterase superfamily. YfcE family.</text>
</comment>
<evidence type="ECO:0000256" key="1">
    <source>
        <dbReference type="ARBA" id="ARBA00008950"/>
    </source>
</evidence>
<dbReference type="Proteomes" id="UP001064971">
    <property type="component" value="Chromosome"/>
</dbReference>
<dbReference type="PANTHER" id="PTHR42850">
    <property type="entry name" value="METALLOPHOSPHOESTERASE"/>
    <property type="match status" value="1"/>
</dbReference>
<dbReference type="InterPro" id="IPR050126">
    <property type="entry name" value="Ap4A_hydrolase"/>
</dbReference>
<dbReference type="InterPro" id="IPR024654">
    <property type="entry name" value="Calcineurin-like_PHP_lpxH"/>
</dbReference>
<dbReference type="Pfam" id="PF12850">
    <property type="entry name" value="Metallophos_2"/>
    <property type="match status" value="1"/>
</dbReference>
<gene>
    <name evidence="3" type="ORF">DAETH_15100</name>
</gene>
<dbReference type="GO" id="GO:0032259">
    <property type="term" value="P:methylation"/>
    <property type="evidence" value="ECO:0007669"/>
    <property type="project" value="UniProtKB-KW"/>
</dbReference>
<dbReference type="Gene3D" id="3.60.21.10">
    <property type="match status" value="1"/>
</dbReference>
<dbReference type="GO" id="GO:0008168">
    <property type="term" value="F:methyltransferase activity"/>
    <property type="evidence" value="ECO:0007669"/>
    <property type="project" value="UniProtKB-KW"/>
</dbReference>
<dbReference type="RefSeq" id="WP_264777300.1">
    <property type="nucleotide sequence ID" value="NZ_AP026560.1"/>
</dbReference>
<feature type="domain" description="Calcineurin-like phosphoesterase" evidence="2">
    <location>
        <begin position="1"/>
        <end position="169"/>
    </location>
</feature>
<proteinExistence type="inferred from homology"/>
<dbReference type="InterPro" id="IPR011152">
    <property type="entry name" value="Pesterase_MJ0912"/>
</dbReference>
<sequence>MRLALIADVHANVFALDAVLEDIARQDVDATVNLGDAVWGNVDPAGTVERLMAFPGVRGNHDEEQDVAHPDLQLSTTQRVFLAGLPLTLTLDDVFCCHGTPTSNTTHLMLTVTPQGTRPATIPEIQARLGNIRVAVVACAHTHLPRMVQLPDGPLVVNPGSVGLPAYDAAPDPYVVENFSPHARYATLTQTRAGWEVRFHAVPYDHERAARETERKGRPDRAHWLRTGLAQ</sequence>
<keyword evidence="3" id="KW-0808">Transferase</keyword>
<dbReference type="SUPFAM" id="SSF56300">
    <property type="entry name" value="Metallo-dependent phosphatases"/>
    <property type="match status" value="1"/>
</dbReference>
<reference evidence="3" key="1">
    <citation type="submission" date="2022-07" db="EMBL/GenBank/DDBJ databases">
        <title>Complete Genome Sequence of the Radioresistant Bacterium Deinococcus aetherius ST0316, Isolated from the Air Dust collected in Lower Stratosphere above Japan.</title>
        <authorList>
            <person name="Satoh K."/>
            <person name="Hagiwara K."/>
            <person name="Katsumata K."/>
            <person name="Kubo A."/>
            <person name="Yokobori S."/>
            <person name="Yamagishi A."/>
            <person name="Oono Y."/>
            <person name="Narumi I."/>
        </authorList>
    </citation>
    <scope>NUCLEOTIDE SEQUENCE</scope>
    <source>
        <strain evidence="3">ST0316</strain>
    </source>
</reference>
<dbReference type="PANTHER" id="PTHR42850:SF2">
    <property type="entry name" value="BLL5683 PROTEIN"/>
    <property type="match status" value="1"/>
</dbReference>